<dbReference type="OrthoDB" id="4062651at2759"/>
<dbReference type="PROSITE" id="PS50011">
    <property type="entry name" value="PROTEIN_KINASE_DOM"/>
    <property type="match status" value="1"/>
</dbReference>
<dbReference type="GO" id="GO:0005737">
    <property type="term" value="C:cytoplasm"/>
    <property type="evidence" value="ECO:0007669"/>
    <property type="project" value="TreeGrafter"/>
</dbReference>
<keyword evidence="1" id="KW-0547">Nucleotide-binding</keyword>
<sequence>MRATLQSACCQIHKVHKYLVGSCIAKGSFSSIYTALRSSDHSPCAIKMISKRRMNRYRIYSDILFGEGTIAPLLNHPNIARIYETIETAGQLFLVMDFFENDLLSYICYDPSVQNPYRPKHTKNNLLTIFDQILSAVEYLHSLNLCHRDIKPDNILLTKSNTVKLCDFDFMTFSLNKCSHACGSYGYTAPEVIKNIPYDGQKADIWSLGVLLYTIFAQKCPFSTERGTEPHLLNVNNIDFSKVPMDVGLLIREMLNEDPSQRPTVSEIRCNSLFEQIPFREDSVNHCIEPILSADHILLTRTSEMIKKPFEWVSEQLREENVNQCQIIYHLIQAQLTSISENSEYSIHNFSHSPPISDVSHQRFGIIKEEIIHGNSFIVDGAINNLLLPRRFCVSTSVDGLKSIVLNTPGDDICVDLTITDCPDKQMCKVTMQGGPSANQTMKDVADYLRTTFNTDCQSVA</sequence>
<dbReference type="VEuPathDB" id="TrichDB:TRFO_03025"/>
<keyword evidence="4" id="KW-0418">Kinase</keyword>
<dbReference type="GeneID" id="94825754"/>
<protein>
    <submittedName>
        <fullName evidence="4">CAMK family protein kinase</fullName>
    </submittedName>
</protein>
<dbReference type="InterPro" id="IPR000719">
    <property type="entry name" value="Prot_kinase_dom"/>
</dbReference>
<dbReference type="PANTHER" id="PTHR24346:SF75">
    <property type="entry name" value="AURORA KINASE"/>
    <property type="match status" value="1"/>
</dbReference>
<keyword evidence="2" id="KW-0067">ATP-binding</keyword>
<evidence type="ECO:0000313" key="4">
    <source>
        <dbReference type="EMBL" id="OHT14752.1"/>
    </source>
</evidence>
<dbReference type="PANTHER" id="PTHR24346">
    <property type="entry name" value="MAP/MICROTUBULE AFFINITY-REGULATING KINASE"/>
    <property type="match status" value="1"/>
</dbReference>
<keyword evidence="5" id="KW-1185">Reference proteome</keyword>
<dbReference type="SUPFAM" id="SSF56112">
    <property type="entry name" value="Protein kinase-like (PK-like)"/>
    <property type="match status" value="1"/>
</dbReference>
<comment type="caution">
    <text evidence="4">The sequence shown here is derived from an EMBL/GenBank/DDBJ whole genome shotgun (WGS) entry which is preliminary data.</text>
</comment>
<dbReference type="GO" id="GO:0035556">
    <property type="term" value="P:intracellular signal transduction"/>
    <property type="evidence" value="ECO:0007669"/>
    <property type="project" value="TreeGrafter"/>
</dbReference>
<evidence type="ECO:0000256" key="2">
    <source>
        <dbReference type="ARBA" id="ARBA00022840"/>
    </source>
</evidence>
<keyword evidence="4" id="KW-0808">Transferase</keyword>
<evidence type="ECO:0000313" key="5">
    <source>
        <dbReference type="Proteomes" id="UP000179807"/>
    </source>
</evidence>
<dbReference type="SMART" id="SM00220">
    <property type="entry name" value="S_TKc"/>
    <property type="match status" value="1"/>
</dbReference>
<dbReference type="GO" id="GO:0004674">
    <property type="term" value="F:protein serine/threonine kinase activity"/>
    <property type="evidence" value="ECO:0007669"/>
    <property type="project" value="TreeGrafter"/>
</dbReference>
<organism evidence="4 5">
    <name type="scientific">Tritrichomonas foetus</name>
    <dbReference type="NCBI Taxonomy" id="1144522"/>
    <lineage>
        <taxon>Eukaryota</taxon>
        <taxon>Metamonada</taxon>
        <taxon>Parabasalia</taxon>
        <taxon>Tritrichomonadida</taxon>
        <taxon>Tritrichomonadidae</taxon>
        <taxon>Tritrichomonas</taxon>
    </lineage>
</organism>
<dbReference type="GO" id="GO:0005524">
    <property type="term" value="F:ATP binding"/>
    <property type="evidence" value="ECO:0007669"/>
    <property type="project" value="UniProtKB-KW"/>
</dbReference>
<evidence type="ECO:0000259" key="3">
    <source>
        <dbReference type="PROSITE" id="PS50011"/>
    </source>
</evidence>
<dbReference type="InterPro" id="IPR011009">
    <property type="entry name" value="Kinase-like_dom_sf"/>
</dbReference>
<name>A0A1J4KV32_9EUKA</name>
<dbReference type="PROSITE" id="PS00108">
    <property type="entry name" value="PROTEIN_KINASE_ST"/>
    <property type="match status" value="1"/>
</dbReference>
<proteinExistence type="predicted"/>
<evidence type="ECO:0000256" key="1">
    <source>
        <dbReference type="ARBA" id="ARBA00022741"/>
    </source>
</evidence>
<dbReference type="RefSeq" id="XP_068367888.1">
    <property type="nucleotide sequence ID" value="XM_068491050.1"/>
</dbReference>
<dbReference type="AlphaFoldDB" id="A0A1J4KV32"/>
<dbReference type="Gene3D" id="1.10.510.10">
    <property type="entry name" value="Transferase(Phosphotransferase) domain 1"/>
    <property type="match status" value="1"/>
</dbReference>
<dbReference type="EMBL" id="MLAK01000325">
    <property type="protein sequence ID" value="OHT14752.1"/>
    <property type="molecule type" value="Genomic_DNA"/>
</dbReference>
<feature type="domain" description="Protein kinase" evidence="3">
    <location>
        <begin position="18"/>
        <end position="274"/>
    </location>
</feature>
<reference evidence="4" key="1">
    <citation type="submission" date="2016-10" db="EMBL/GenBank/DDBJ databases">
        <authorList>
            <person name="Benchimol M."/>
            <person name="Almeida L.G."/>
            <person name="Vasconcelos A.T."/>
            <person name="Perreira-Neves A."/>
            <person name="Rosa I.A."/>
            <person name="Tasca T."/>
            <person name="Bogo M.R."/>
            <person name="de Souza W."/>
        </authorList>
    </citation>
    <scope>NUCLEOTIDE SEQUENCE [LARGE SCALE GENOMIC DNA]</scope>
    <source>
        <strain evidence="4">K</strain>
    </source>
</reference>
<accession>A0A1J4KV32</accession>
<gene>
    <name evidence="4" type="ORF">TRFO_03025</name>
</gene>
<dbReference type="Proteomes" id="UP000179807">
    <property type="component" value="Unassembled WGS sequence"/>
</dbReference>
<dbReference type="InterPro" id="IPR008271">
    <property type="entry name" value="Ser/Thr_kinase_AS"/>
</dbReference>
<dbReference type="Pfam" id="PF00069">
    <property type="entry name" value="Pkinase"/>
    <property type="match status" value="1"/>
</dbReference>